<comment type="similarity">
    <text evidence="5">Belongs to the OST4 family.</text>
</comment>
<dbReference type="WBParaSite" id="GPUH_0001392901-mRNA-1">
    <property type="protein sequence ID" value="GPUH_0001392901-mRNA-1"/>
    <property type="gene ID" value="GPUH_0001392901"/>
</dbReference>
<dbReference type="GO" id="GO:0005789">
    <property type="term" value="C:endoplasmic reticulum membrane"/>
    <property type="evidence" value="ECO:0007669"/>
    <property type="project" value="UniProtKB-SubCell"/>
</dbReference>
<keyword evidence="7 12" id="KW-0812">Transmembrane</keyword>
<evidence type="ECO:0000256" key="5">
    <source>
        <dbReference type="ARBA" id="ARBA00007685"/>
    </source>
</evidence>
<proteinExistence type="inferred from homology"/>
<dbReference type="InterPro" id="IPR007881">
    <property type="entry name" value="UNC-50"/>
</dbReference>
<feature type="transmembrane region" description="Helical" evidence="12">
    <location>
        <begin position="6"/>
        <end position="29"/>
    </location>
</feature>
<comment type="function">
    <text evidence="1">Subunit of the oligosaccharyl transferase (OST) complex that catalyzes the initial transfer of a defined glycan (Glc(3)Man(9)GlcNAc(2) in eukaryotes) from the lipid carrier dolichol-pyrophosphate to an asparagine residue within an Asn-X-Ser/Thr consensus motif in nascent polypeptide chains, the first step in protein N-glycosylation. N-glycosylation occurs cotranslationally and the complex associates with the Sec61 complex at the channel-forming translocon complex that mediates protein translocation across the endoplasmic reticulum (ER). All subunits are required for a maximal enzyme activity.</text>
</comment>
<evidence type="ECO:0000256" key="8">
    <source>
        <dbReference type="ARBA" id="ARBA00022824"/>
    </source>
</evidence>
<dbReference type="InterPro" id="IPR018943">
    <property type="entry name" value="Oligosaccaryltransferase"/>
</dbReference>
<dbReference type="OrthoDB" id="10027013at2759"/>
<comment type="subcellular location">
    <subcellularLocation>
        <location evidence="3">Endoplasmic reticulum membrane</location>
        <topology evidence="3">Single-pass type III membrane protein</topology>
    </subcellularLocation>
    <subcellularLocation>
        <location evidence="2">Membrane</location>
        <topology evidence="2">Multi-pass membrane protein</topology>
    </subcellularLocation>
</comment>
<evidence type="ECO:0000313" key="15">
    <source>
        <dbReference type="WBParaSite" id="GPUH_0001392901-mRNA-1"/>
    </source>
</evidence>
<feature type="transmembrane region" description="Helical" evidence="12">
    <location>
        <begin position="109"/>
        <end position="130"/>
    </location>
</feature>
<dbReference type="SUPFAM" id="SSF103464">
    <property type="entry name" value="Oligosaccharyltransferase subunit ost4p"/>
    <property type="match status" value="1"/>
</dbReference>
<evidence type="ECO:0000313" key="13">
    <source>
        <dbReference type="EMBL" id="VDN23230.1"/>
    </source>
</evidence>
<gene>
    <name evidence="13" type="ORF">GPUH_LOCUS13914</name>
</gene>
<dbReference type="Proteomes" id="UP000271098">
    <property type="component" value="Unassembled WGS sequence"/>
</dbReference>
<evidence type="ECO:0000256" key="11">
    <source>
        <dbReference type="ARBA" id="ARBA00023136"/>
    </source>
</evidence>
<dbReference type="PANTHER" id="PTHR12841:SF6">
    <property type="entry name" value="PROTEIN UNC-50 HOMOLOG"/>
    <property type="match status" value="1"/>
</dbReference>
<comment type="similarity">
    <text evidence="4">Belongs to the unc-50 family.</text>
</comment>
<sequence length="235" mass="27604">MMISDMQLGVMANALGVAMLLLVVLYHYITANNQRRLKKSVDRVGCFTAVRMTAVAKLNRYFRRLIRFRQMDFEFALWQMIYLLIKPQKVYRNFMYRKRTKDQWARDDPAFLVLLAAALAISSILFAWAIQLSFTGFIAFFLWVVFIDCIDLIGFDSFLPRLLGNTIWFVAVVYYIYITFLGYTALPILKNTHIFLYPITFLFIFYVATVTAGWNISLTAMDFYHLRAENRQRGH</sequence>
<reference evidence="13 14" key="2">
    <citation type="submission" date="2018-11" db="EMBL/GenBank/DDBJ databases">
        <authorList>
            <consortium name="Pathogen Informatics"/>
        </authorList>
    </citation>
    <scope>NUCLEOTIDE SEQUENCE [LARGE SCALE GENOMIC DNA]</scope>
</reference>
<organism evidence="15">
    <name type="scientific">Gongylonema pulchrum</name>
    <dbReference type="NCBI Taxonomy" id="637853"/>
    <lineage>
        <taxon>Eukaryota</taxon>
        <taxon>Metazoa</taxon>
        <taxon>Ecdysozoa</taxon>
        <taxon>Nematoda</taxon>
        <taxon>Chromadorea</taxon>
        <taxon>Rhabditida</taxon>
        <taxon>Spirurina</taxon>
        <taxon>Spiruromorpha</taxon>
        <taxon>Spiruroidea</taxon>
        <taxon>Gongylonematidae</taxon>
        <taxon>Gongylonema</taxon>
    </lineage>
</organism>
<dbReference type="Pfam" id="PF05216">
    <property type="entry name" value="UNC-50"/>
    <property type="match status" value="2"/>
</dbReference>
<evidence type="ECO:0000256" key="1">
    <source>
        <dbReference type="ARBA" id="ARBA00002791"/>
    </source>
</evidence>
<dbReference type="EMBL" id="UYRT01080706">
    <property type="protein sequence ID" value="VDN23230.1"/>
    <property type="molecule type" value="Genomic_DNA"/>
</dbReference>
<evidence type="ECO:0000256" key="12">
    <source>
        <dbReference type="SAM" id="Phobius"/>
    </source>
</evidence>
<dbReference type="AlphaFoldDB" id="A0A183DYX3"/>
<keyword evidence="10 12" id="KW-1133">Transmembrane helix</keyword>
<dbReference type="InterPro" id="IPR036330">
    <property type="entry name" value="Ost4p_sf"/>
</dbReference>
<comment type="subunit">
    <text evidence="6">Component of the oligosaccharyltransferase (OST) complex.</text>
</comment>
<feature type="transmembrane region" description="Helical" evidence="12">
    <location>
        <begin position="195"/>
        <end position="217"/>
    </location>
</feature>
<keyword evidence="9" id="KW-0735">Signal-anchor</keyword>
<dbReference type="Pfam" id="PF10215">
    <property type="entry name" value="Ost4"/>
    <property type="match status" value="1"/>
</dbReference>
<evidence type="ECO:0000256" key="7">
    <source>
        <dbReference type="ARBA" id="ARBA00022692"/>
    </source>
</evidence>
<evidence type="ECO:0000256" key="4">
    <source>
        <dbReference type="ARBA" id="ARBA00006293"/>
    </source>
</evidence>
<dbReference type="GO" id="GO:0000139">
    <property type="term" value="C:Golgi membrane"/>
    <property type="evidence" value="ECO:0007669"/>
    <property type="project" value="TreeGrafter"/>
</dbReference>
<evidence type="ECO:0000256" key="3">
    <source>
        <dbReference type="ARBA" id="ARBA00004643"/>
    </source>
</evidence>
<keyword evidence="8" id="KW-0256">Endoplasmic reticulum</keyword>
<reference evidence="15" key="1">
    <citation type="submission" date="2016-06" db="UniProtKB">
        <authorList>
            <consortium name="WormBaseParasite"/>
        </authorList>
    </citation>
    <scope>IDENTIFICATION</scope>
</reference>
<keyword evidence="14" id="KW-1185">Reference proteome</keyword>
<feature type="transmembrane region" description="Helical" evidence="12">
    <location>
        <begin position="167"/>
        <end position="189"/>
    </location>
</feature>
<feature type="transmembrane region" description="Helical" evidence="12">
    <location>
        <begin position="136"/>
        <end position="155"/>
    </location>
</feature>
<evidence type="ECO:0000256" key="6">
    <source>
        <dbReference type="ARBA" id="ARBA00011157"/>
    </source>
</evidence>
<evidence type="ECO:0000256" key="2">
    <source>
        <dbReference type="ARBA" id="ARBA00004141"/>
    </source>
</evidence>
<dbReference type="PANTHER" id="PTHR12841">
    <property type="entry name" value="PROTEIN UNC-50 HOMOLOG"/>
    <property type="match status" value="1"/>
</dbReference>
<name>A0A183DYX3_9BILA</name>
<evidence type="ECO:0000256" key="9">
    <source>
        <dbReference type="ARBA" id="ARBA00022968"/>
    </source>
</evidence>
<evidence type="ECO:0000256" key="10">
    <source>
        <dbReference type="ARBA" id="ARBA00022989"/>
    </source>
</evidence>
<evidence type="ECO:0000313" key="14">
    <source>
        <dbReference type="Proteomes" id="UP000271098"/>
    </source>
</evidence>
<protein>
    <submittedName>
        <fullName evidence="15">Dolichyl-diphosphooligosaccharide--protein glycosyltransferase subunit 4</fullName>
    </submittedName>
</protein>
<accession>A0A183DYX3</accession>
<keyword evidence="11 12" id="KW-0472">Membrane</keyword>